<dbReference type="FunFam" id="3.40.50.720:FF:000009">
    <property type="entry name" value="Fatty oxidation complex, alpha subunit"/>
    <property type="match status" value="1"/>
</dbReference>
<dbReference type="InterPro" id="IPR006180">
    <property type="entry name" value="3-OHacyl-CoA_DH_CS"/>
</dbReference>
<gene>
    <name evidence="6" type="primary">paaH_2</name>
    <name evidence="6" type="ORF">NCTC7914_03906</name>
</gene>
<dbReference type="SUPFAM" id="SSF48179">
    <property type="entry name" value="6-phosphogluconate dehydrogenase C-terminal domain-like"/>
    <property type="match status" value="2"/>
</dbReference>
<dbReference type="GO" id="GO:0070403">
    <property type="term" value="F:NAD+ binding"/>
    <property type="evidence" value="ECO:0007669"/>
    <property type="project" value="InterPro"/>
</dbReference>
<dbReference type="RefSeq" id="WP_115274826.1">
    <property type="nucleotide sequence ID" value="NZ_UGUY01000001.1"/>
</dbReference>
<proteinExistence type="predicted"/>
<dbReference type="PANTHER" id="PTHR48075">
    <property type="entry name" value="3-HYDROXYACYL-COA DEHYDROGENASE FAMILY PROTEIN"/>
    <property type="match status" value="1"/>
</dbReference>
<dbReference type="Proteomes" id="UP000254602">
    <property type="component" value="Unassembled WGS sequence"/>
</dbReference>
<evidence type="ECO:0000259" key="4">
    <source>
        <dbReference type="Pfam" id="PF02737"/>
    </source>
</evidence>
<dbReference type="InterPro" id="IPR041040">
    <property type="entry name" value="3HCDH_RFF"/>
</dbReference>
<keyword evidence="2" id="KW-0520">NAD</keyword>
<feature type="domain" description="3-hydroxybutyryl-CoA dehydrogenase reduced Rossmann-fold" evidence="5">
    <location>
        <begin position="346"/>
        <end position="415"/>
    </location>
</feature>
<keyword evidence="1 6" id="KW-0560">Oxidoreductase</keyword>
<dbReference type="GO" id="GO:0006635">
    <property type="term" value="P:fatty acid beta-oxidation"/>
    <property type="evidence" value="ECO:0007669"/>
    <property type="project" value="TreeGrafter"/>
</dbReference>
<dbReference type="Pfam" id="PF02737">
    <property type="entry name" value="3HCDH_N"/>
    <property type="match status" value="1"/>
</dbReference>
<evidence type="ECO:0000313" key="6">
    <source>
        <dbReference type="EMBL" id="SUD69758.1"/>
    </source>
</evidence>
<dbReference type="Gene3D" id="3.40.50.720">
    <property type="entry name" value="NAD(P)-binding Rossmann-like Domain"/>
    <property type="match status" value="1"/>
</dbReference>
<dbReference type="GO" id="GO:0010124">
    <property type="term" value="P:phenylacetate catabolic process"/>
    <property type="evidence" value="ECO:0007669"/>
    <property type="project" value="InterPro"/>
</dbReference>
<name>A0A379KQ62_PSEPU</name>
<dbReference type="NCBIfam" id="NF006124">
    <property type="entry name" value="PRK08268.1"/>
    <property type="match status" value="1"/>
</dbReference>
<evidence type="ECO:0000313" key="7">
    <source>
        <dbReference type="Proteomes" id="UP000254602"/>
    </source>
</evidence>
<dbReference type="InterPro" id="IPR036291">
    <property type="entry name" value="NAD(P)-bd_dom_sf"/>
</dbReference>
<dbReference type="EMBL" id="UGUY01000001">
    <property type="protein sequence ID" value="SUD69758.1"/>
    <property type="molecule type" value="Genomic_DNA"/>
</dbReference>
<dbReference type="InterPro" id="IPR006108">
    <property type="entry name" value="3HC_DH_C"/>
</dbReference>
<dbReference type="EC" id="1.1.1.157" evidence="6"/>
<dbReference type="PANTHER" id="PTHR48075:SF5">
    <property type="entry name" value="3-HYDROXYBUTYRYL-COA DEHYDROGENASE"/>
    <property type="match status" value="1"/>
</dbReference>
<dbReference type="SUPFAM" id="SSF51735">
    <property type="entry name" value="NAD(P)-binding Rossmann-fold domains"/>
    <property type="match status" value="1"/>
</dbReference>
<sequence>MAALNTSTQIAVIGAGAMGSGIAQVAAAAGHPVWLYDARDGVAEKSRQQIRAIFSRLVEKGKMTSEHAALAGEALKVATALEDVAQAGLVIEAIVEDLEAKRQLFSELEAVIDPRALLATNTSSVSVTAIAAKLEHPHRLAGLHFFNPAPLMALVEIVSGLATAPDVAQTLYETAEGWGKKPVHTRSTPGFIVNRVARPFYAEALRLMEEQVSSASTLDALLREGGRFPMGPFELMDLIGHDVNFAVTCSVFNAYFQDPRFKPSLTQQELVMAGYLGRKSGRGFYPYGPDTEAPVIAELPIQPAPSVVIIEGDLGPGEALVSGIPSSIAVKRSSGSGVIRLEGCTLALSDGRTATIRSAEDDVPDLVLFDLAFDYGKPGRIAIATSDQASPRSLQIAAGFLQSIGWQVSVVEDSPGLVVLRTVAMLANEAADALLQSVASAEDIDKAMRFGVNYPQGPLAWADRLGTGYIYRVLKGLQDNYQEDRYRPSALLRRLASSGGSLQKA</sequence>
<feature type="domain" description="3-hydroxyacyl-CoA dehydrogenase NAD binding" evidence="4">
    <location>
        <begin position="9"/>
        <end position="186"/>
    </location>
</feature>
<dbReference type="InterPro" id="IPR006176">
    <property type="entry name" value="3-OHacyl-CoA_DH_NAD-bd"/>
</dbReference>
<feature type="domain" description="3-hydroxyacyl-CoA dehydrogenase C-terminal" evidence="3">
    <location>
        <begin position="190"/>
        <end position="287"/>
    </location>
</feature>
<feature type="domain" description="3-hydroxyacyl-CoA dehydrogenase C-terminal" evidence="3">
    <location>
        <begin position="416"/>
        <end position="499"/>
    </location>
</feature>
<evidence type="ECO:0000259" key="5">
    <source>
        <dbReference type="Pfam" id="PF18321"/>
    </source>
</evidence>
<dbReference type="Pfam" id="PF18321">
    <property type="entry name" value="3HCDH_RFF"/>
    <property type="match status" value="1"/>
</dbReference>
<dbReference type="Pfam" id="PF00725">
    <property type="entry name" value="3HCDH"/>
    <property type="match status" value="2"/>
</dbReference>
<dbReference type="InterPro" id="IPR008927">
    <property type="entry name" value="6-PGluconate_DH-like_C_sf"/>
</dbReference>
<dbReference type="InterPro" id="IPR011967">
    <property type="entry name" value="3-OHacyl-CoA_DH_PaaH"/>
</dbReference>
<dbReference type="Gene3D" id="1.10.1040.50">
    <property type="match status" value="1"/>
</dbReference>
<dbReference type="PROSITE" id="PS00067">
    <property type="entry name" value="3HCDH"/>
    <property type="match status" value="1"/>
</dbReference>
<evidence type="ECO:0000256" key="1">
    <source>
        <dbReference type="ARBA" id="ARBA00023002"/>
    </source>
</evidence>
<dbReference type="AlphaFoldDB" id="A0A379KQ62"/>
<dbReference type="GO" id="GO:0008691">
    <property type="term" value="F:3-hydroxybutyryl-CoA dehydrogenase activity"/>
    <property type="evidence" value="ECO:0007669"/>
    <property type="project" value="UniProtKB-EC"/>
</dbReference>
<dbReference type="NCBIfam" id="TIGR02279">
    <property type="entry name" value="PaaC-3OHAcCoADH"/>
    <property type="match status" value="1"/>
</dbReference>
<reference evidence="6 7" key="1">
    <citation type="submission" date="2018-06" db="EMBL/GenBank/DDBJ databases">
        <authorList>
            <consortium name="Pathogen Informatics"/>
            <person name="Doyle S."/>
        </authorList>
    </citation>
    <scope>NUCLEOTIDE SEQUENCE [LARGE SCALE GENOMIC DNA]</scope>
    <source>
        <strain evidence="6 7">NCTC7914</strain>
    </source>
</reference>
<evidence type="ECO:0000256" key="2">
    <source>
        <dbReference type="ARBA" id="ARBA00023027"/>
    </source>
</evidence>
<organism evidence="6 7">
    <name type="scientific">Pseudomonas putida</name>
    <name type="common">Arthrobacter siderocapsulatus</name>
    <dbReference type="NCBI Taxonomy" id="303"/>
    <lineage>
        <taxon>Bacteria</taxon>
        <taxon>Pseudomonadati</taxon>
        <taxon>Pseudomonadota</taxon>
        <taxon>Gammaproteobacteria</taxon>
        <taxon>Pseudomonadales</taxon>
        <taxon>Pseudomonadaceae</taxon>
        <taxon>Pseudomonas</taxon>
    </lineage>
</organism>
<protein>
    <submittedName>
        <fullName evidence="6">3-hydroxyacyl-CoA dehydrogenase</fullName>
        <ecNumber evidence="6">1.1.1.157</ecNumber>
    </submittedName>
</protein>
<evidence type="ECO:0000259" key="3">
    <source>
        <dbReference type="Pfam" id="PF00725"/>
    </source>
</evidence>
<accession>A0A379KQ62</accession>